<evidence type="ECO:0000256" key="1">
    <source>
        <dbReference type="SAM" id="MobiDB-lite"/>
    </source>
</evidence>
<evidence type="ECO:0000313" key="2">
    <source>
        <dbReference type="EMBL" id="CCO36978.1"/>
    </source>
</evidence>
<feature type="compositionally biased region" description="Low complexity" evidence="1">
    <location>
        <begin position="470"/>
        <end position="488"/>
    </location>
</feature>
<sequence length="601" mass="64860">MPPNNMGGNSSGSTSNKTRGAKNNLLSNPETPKTPGYSRQLLAAHSLIETEDAELDINLLLKLMLDVFRREEVPRCAAALGEGVVVLLMAALKAEGDKAAALSGKLDSISSKVDGMLNFTRATELATLETQADVRAFFEQTEIQKEDTVARLTAAVASQSSVGTELTSTTSPPRPSPQPTIHDLKEADARVELRSRRVLVEPGVNSEELKSLAVEVLRAKFNHALEEARKAVGSGPTVSVMAVDKLPRGGVVFVLNSSEAAAWICLPDVAAPFAAALGDVSFRGQEAQVLVEKLPLRNDLAEPATLREIESTNGLGNGTLLKIEWIKPPHRRDPGQQFGHAKFTLRSNDMADLLINNRCYIWNQIATARRLADEPMRCSKCQRFGHKRAHAAKCKAKNQICSSCGGEHENKACPDHKKVFCVNCDSDDHASHNRTCPAFRQERDKMNARRPENTRRLFGDLPSEMRVPARSHPLRLSQPSSLPRSGLRQTTLGEGASFRYGGPRTAWGARGARAPSPERSQFSTTPESGRWSPSQPVVDDPVRQARFSSPPVTGVRILTPPPATPGSPTTPTPTTGANAIPVARIAPVALAAPTSPAPVTE</sequence>
<evidence type="ECO:0000313" key="4">
    <source>
        <dbReference type="Proteomes" id="UP000012065"/>
    </source>
</evidence>
<evidence type="ECO:0000313" key="3">
    <source>
        <dbReference type="EMBL" id="CEL58732.1"/>
    </source>
</evidence>
<dbReference type="Proteomes" id="UP000012065">
    <property type="component" value="Unassembled WGS sequence"/>
</dbReference>
<dbReference type="OrthoDB" id="4230923at2759"/>
<dbReference type="Proteomes" id="UP000059188">
    <property type="component" value="Unassembled WGS sequence"/>
</dbReference>
<dbReference type="AlphaFoldDB" id="M5CAE8"/>
<reference evidence="3 5" key="3">
    <citation type="submission" date="2014-11" db="EMBL/GenBank/DDBJ databases">
        <authorList>
            <person name="Wibberg Daniel"/>
        </authorList>
    </citation>
    <scope>NUCLEOTIDE SEQUENCE [LARGE SCALE GENOMIC DNA]</scope>
    <source>
        <strain evidence="3">Rhizoctonia solani AG1-IB 7/3/14</strain>
    </source>
</reference>
<dbReference type="HOGENOM" id="CLU_454304_0_0_1"/>
<feature type="region of interest" description="Disordered" evidence="1">
    <location>
        <begin position="466"/>
        <end position="580"/>
    </location>
</feature>
<dbReference type="STRING" id="1108050.M5CAE8"/>
<dbReference type="EMBL" id="CAOJ01016620">
    <property type="protein sequence ID" value="CCO36978.1"/>
    <property type="molecule type" value="Genomic_DNA"/>
</dbReference>
<feature type="compositionally biased region" description="Pro residues" evidence="1">
    <location>
        <begin position="559"/>
        <end position="571"/>
    </location>
</feature>
<organism evidence="2 4">
    <name type="scientific">Thanatephorus cucumeris (strain AG1-IB / isolate 7/3/14)</name>
    <name type="common">Lettuce bottom rot fungus</name>
    <name type="synonym">Rhizoctonia solani</name>
    <dbReference type="NCBI Taxonomy" id="1108050"/>
    <lineage>
        <taxon>Eukaryota</taxon>
        <taxon>Fungi</taxon>
        <taxon>Dikarya</taxon>
        <taxon>Basidiomycota</taxon>
        <taxon>Agaricomycotina</taxon>
        <taxon>Agaricomycetes</taxon>
        <taxon>Cantharellales</taxon>
        <taxon>Ceratobasidiaceae</taxon>
        <taxon>Rhizoctonia</taxon>
        <taxon>Rhizoctonia solani AG-1</taxon>
    </lineage>
</organism>
<accession>M5CAE8</accession>
<protein>
    <submittedName>
        <fullName evidence="2">Uncharacterized protein</fullName>
    </submittedName>
</protein>
<reference evidence="2" key="1">
    <citation type="submission" date="2012-10" db="EMBL/GenBank/DDBJ databases">
        <authorList>
            <person name="Jelonek L."/>
        </authorList>
    </citation>
    <scope>NUCLEOTIDE SEQUENCE</scope>
    <source>
        <strain evidence="2">Isolate 7/3/14</strain>
    </source>
</reference>
<name>M5CAE8_THACB</name>
<feature type="region of interest" description="Disordered" evidence="1">
    <location>
        <begin position="1"/>
        <end position="37"/>
    </location>
</feature>
<feature type="region of interest" description="Disordered" evidence="1">
    <location>
        <begin position="161"/>
        <end position="181"/>
    </location>
</feature>
<proteinExistence type="predicted"/>
<feature type="compositionally biased region" description="Low complexity" evidence="1">
    <location>
        <begin position="1"/>
        <end position="16"/>
    </location>
</feature>
<feature type="compositionally biased region" description="Polar residues" evidence="1">
    <location>
        <begin position="518"/>
        <end position="535"/>
    </location>
</feature>
<reference evidence="2 4" key="2">
    <citation type="journal article" date="2013" name="J. Biotechnol.">
        <title>Establishment and interpretation of the genome sequence of the phytopathogenic fungus Rhizoctonia solani AG1-IB isolate 7/3/14.</title>
        <authorList>
            <person name="Wibberg D.W."/>
            <person name="Jelonek L.J."/>
            <person name="Rupp O.R."/>
            <person name="Hennig M.H."/>
            <person name="Eikmeyer F.E."/>
            <person name="Goesmann A.G."/>
            <person name="Hartmann A.H."/>
            <person name="Borriss R.B."/>
            <person name="Grosch R.G."/>
            <person name="Puehler A.P."/>
            <person name="Schlueter A.S."/>
        </authorList>
    </citation>
    <scope>NUCLEOTIDE SEQUENCE [LARGE SCALE GENOMIC DNA]</scope>
    <source>
        <strain evidence="4">AG1-IB / isolate 7/3/14</strain>
        <strain evidence="2">Isolate 7/3/14</strain>
    </source>
</reference>
<dbReference type="EMBL" id="LN679133">
    <property type="protein sequence ID" value="CEL58732.1"/>
    <property type="molecule type" value="Genomic_DNA"/>
</dbReference>
<keyword evidence="5" id="KW-1185">Reference proteome</keyword>
<gene>
    <name evidence="2" type="ORF">BN14_11127</name>
    <name evidence="3" type="ORF">RSOLAG1IB_08778</name>
</gene>
<evidence type="ECO:0000313" key="5">
    <source>
        <dbReference type="Proteomes" id="UP000059188"/>
    </source>
</evidence>